<keyword evidence="5" id="KW-1185">Reference proteome</keyword>
<feature type="transmembrane region" description="Helical" evidence="3">
    <location>
        <begin position="144"/>
        <end position="164"/>
    </location>
</feature>
<accession>X6ND68</accession>
<keyword evidence="3" id="KW-1133">Transmembrane helix</keyword>
<protein>
    <recommendedName>
        <fullName evidence="6">RRM domain-containing protein</fullName>
    </recommendedName>
</protein>
<dbReference type="SUPFAM" id="SSF54928">
    <property type="entry name" value="RNA-binding domain, RBD"/>
    <property type="match status" value="1"/>
</dbReference>
<dbReference type="Proteomes" id="UP000023152">
    <property type="component" value="Unassembled WGS sequence"/>
</dbReference>
<sequence>MRLYFCCGFVGITIFLKFIDFQVRQKFFRDIKVAGIEIMIDKNGKNSGHALVRFASEADLLKGLKKDKQYIGQRYIDVRVASQQDTWKYFGGIPANIGSFRIGDVVLPIAVIDTRKENNCNNNNYVTPSLSHVNNNKNNNNDKICNFLLFVFVFVFVFVCFVFLRSVQICLTYDEFHRLNGNAFVVFKTHEERKLTFFFFLSLLIPKGGESKNEEGRGGTGGCIFFSFLQI</sequence>
<evidence type="ECO:0008006" key="6">
    <source>
        <dbReference type="Google" id="ProtNLM"/>
    </source>
</evidence>
<keyword evidence="1" id="KW-0677">Repeat</keyword>
<name>X6ND68_RETFI</name>
<evidence type="ECO:0000256" key="1">
    <source>
        <dbReference type="ARBA" id="ARBA00022737"/>
    </source>
</evidence>
<dbReference type="AlphaFoldDB" id="X6ND68"/>
<dbReference type="EMBL" id="ASPP01009616">
    <property type="protein sequence ID" value="ETO23896.1"/>
    <property type="molecule type" value="Genomic_DNA"/>
</dbReference>
<dbReference type="InterPro" id="IPR050666">
    <property type="entry name" value="ESRP"/>
</dbReference>
<keyword evidence="2" id="KW-0694">RNA-binding</keyword>
<organism evidence="4 5">
    <name type="scientific">Reticulomyxa filosa</name>
    <dbReference type="NCBI Taxonomy" id="46433"/>
    <lineage>
        <taxon>Eukaryota</taxon>
        <taxon>Sar</taxon>
        <taxon>Rhizaria</taxon>
        <taxon>Retaria</taxon>
        <taxon>Foraminifera</taxon>
        <taxon>Monothalamids</taxon>
        <taxon>Reticulomyxidae</taxon>
        <taxon>Reticulomyxa</taxon>
    </lineage>
</organism>
<dbReference type="Gene3D" id="3.30.70.330">
    <property type="match status" value="1"/>
</dbReference>
<dbReference type="PANTHER" id="PTHR13976">
    <property type="entry name" value="HETEROGENEOUS NUCLEAR RIBONUCLEOPROTEIN-RELATED"/>
    <property type="match status" value="1"/>
</dbReference>
<dbReference type="InterPro" id="IPR012677">
    <property type="entry name" value="Nucleotide-bd_a/b_plait_sf"/>
</dbReference>
<dbReference type="OrthoDB" id="431068at2759"/>
<evidence type="ECO:0000256" key="2">
    <source>
        <dbReference type="ARBA" id="ARBA00022884"/>
    </source>
</evidence>
<proteinExistence type="predicted"/>
<keyword evidence="3" id="KW-0472">Membrane</keyword>
<reference evidence="4 5" key="1">
    <citation type="journal article" date="2013" name="Curr. Biol.">
        <title>The Genome of the Foraminiferan Reticulomyxa filosa.</title>
        <authorList>
            <person name="Glockner G."/>
            <person name="Hulsmann N."/>
            <person name="Schleicher M."/>
            <person name="Noegel A.A."/>
            <person name="Eichinger L."/>
            <person name="Gallinger C."/>
            <person name="Pawlowski J."/>
            <person name="Sierra R."/>
            <person name="Euteneuer U."/>
            <person name="Pillet L."/>
            <person name="Moustafa A."/>
            <person name="Platzer M."/>
            <person name="Groth M."/>
            <person name="Szafranski K."/>
            <person name="Schliwa M."/>
        </authorList>
    </citation>
    <scope>NUCLEOTIDE SEQUENCE [LARGE SCALE GENOMIC DNA]</scope>
</reference>
<keyword evidence="3" id="KW-0812">Transmembrane</keyword>
<dbReference type="InterPro" id="IPR035979">
    <property type="entry name" value="RBD_domain_sf"/>
</dbReference>
<comment type="caution">
    <text evidence="4">The sequence shown here is derived from an EMBL/GenBank/DDBJ whole genome shotgun (WGS) entry which is preliminary data.</text>
</comment>
<dbReference type="GO" id="GO:0003723">
    <property type="term" value="F:RNA binding"/>
    <property type="evidence" value="ECO:0007669"/>
    <property type="project" value="UniProtKB-KW"/>
</dbReference>
<evidence type="ECO:0000256" key="3">
    <source>
        <dbReference type="SAM" id="Phobius"/>
    </source>
</evidence>
<evidence type="ECO:0000313" key="4">
    <source>
        <dbReference type="EMBL" id="ETO23896.1"/>
    </source>
</evidence>
<evidence type="ECO:0000313" key="5">
    <source>
        <dbReference type="Proteomes" id="UP000023152"/>
    </source>
</evidence>
<gene>
    <name evidence="4" type="ORF">RFI_13261</name>
</gene>